<dbReference type="GO" id="GO:0005829">
    <property type="term" value="C:cytosol"/>
    <property type="evidence" value="ECO:0007669"/>
    <property type="project" value="TreeGrafter"/>
</dbReference>
<evidence type="ECO:0000256" key="2">
    <source>
        <dbReference type="ARBA" id="ARBA00012513"/>
    </source>
</evidence>
<reference evidence="9" key="1">
    <citation type="submission" date="2017-02" db="UniProtKB">
        <authorList>
            <consortium name="WormBaseParasite"/>
        </authorList>
    </citation>
    <scope>IDENTIFICATION</scope>
</reference>
<evidence type="ECO:0000313" key="9">
    <source>
        <dbReference type="WBParaSite" id="EVEC_0000745201-mRNA-1"/>
    </source>
</evidence>
<organism evidence="9">
    <name type="scientific">Enterobius vermicularis</name>
    <name type="common">Human pinworm</name>
    <dbReference type="NCBI Taxonomy" id="51028"/>
    <lineage>
        <taxon>Eukaryota</taxon>
        <taxon>Metazoa</taxon>
        <taxon>Ecdysozoa</taxon>
        <taxon>Nematoda</taxon>
        <taxon>Chromadorea</taxon>
        <taxon>Rhabditida</taxon>
        <taxon>Spirurina</taxon>
        <taxon>Oxyuridomorpha</taxon>
        <taxon>Oxyuroidea</taxon>
        <taxon>Oxyuridae</taxon>
        <taxon>Enterobius</taxon>
    </lineage>
</organism>
<dbReference type="Pfam" id="PF00780">
    <property type="entry name" value="CNH"/>
    <property type="match status" value="1"/>
</dbReference>
<protein>
    <recommendedName>
        <fullName evidence="2">non-specific serine/threonine protein kinase</fullName>
        <ecNumber evidence="2">2.7.11.1</ecNumber>
    </recommendedName>
</protein>
<accession>A0A0N4VAG2</accession>
<evidence type="ECO:0000256" key="1">
    <source>
        <dbReference type="ARBA" id="ARBA00008874"/>
    </source>
</evidence>
<dbReference type="OrthoDB" id="8957712at2759"/>
<dbReference type="PANTHER" id="PTHR47096:SF1">
    <property type="entry name" value="MISSHAPEN LIKE KINASE 1"/>
    <property type="match status" value="1"/>
</dbReference>
<evidence type="ECO:0000313" key="8">
    <source>
        <dbReference type="Proteomes" id="UP000274131"/>
    </source>
</evidence>
<sequence>MSRFDIFWKCGFSRLSFYPLAVSNAVRHTTPLAVRDREKSFVGYFGLGLSAGGTVNRPGRAQDTNQVQVNVNPNPAGSGSAAHSDGDAPEIRKYKKKFSGDILCAALWGVNLLIGTDSGLMLLDRSGQGKGERGLLRISTFAVYQLITRRRFDQMTVLEGQNILVTISGRKRRIRVYYLSWLKQKILRTEGVSGIEMEKRNGWVNVGELQGAVHFKIVRYERIKFLVVGLESSIEIYAWAPKPYHKFMAFKDVRLLQNFQQLAHLPLVVDLTVEENARLKVLYGSREGFHAIDLDSGSIDDIYIPTNNETPVMPHCIVILPNSNGMQLLLCYNNEGVYVSTYGKATKNVFLQWGETPSSVGRVEEVRVGRYLFTRVKAGINSQISRTEICYHWEYSYGSLMMFDDLTIGRITATPDERLAAVVHSLC</sequence>
<keyword evidence="8" id="KW-1185">Reference proteome</keyword>
<dbReference type="PANTHER" id="PTHR47096">
    <property type="entry name" value="MISSHAPEN LIKE KINASE 1"/>
    <property type="match status" value="1"/>
</dbReference>
<keyword evidence="3" id="KW-0723">Serine/threonine-protein kinase</keyword>
<dbReference type="GO" id="GO:0004674">
    <property type="term" value="F:protein serine/threonine kinase activity"/>
    <property type="evidence" value="ECO:0007669"/>
    <property type="project" value="UniProtKB-KW"/>
</dbReference>
<evidence type="ECO:0000313" key="7">
    <source>
        <dbReference type="EMBL" id="VDD92222.1"/>
    </source>
</evidence>
<feature type="domain" description="CNH" evidence="6">
    <location>
        <begin position="99"/>
        <end position="418"/>
    </location>
</feature>
<dbReference type="SMART" id="SM00036">
    <property type="entry name" value="CNH"/>
    <property type="match status" value="1"/>
</dbReference>
<dbReference type="STRING" id="51028.A0A0N4VAG2"/>
<proteinExistence type="inferred from homology"/>
<evidence type="ECO:0000256" key="5">
    <source>
        <dbReference type="ARBA" id="ARBA00022777"/>
    </source>
</evidence>
<reference evidence="7 8" key="2">
    <citation type="submission" date="2018-10" db="EMBL/GenBank/DDBJ databases">
        <authorList>
            <consortium name="Pathogen Informatics"/>
        </authorList>
    </citation>
    <scope>NUCLEOTIDE SEQUENCE [LARGE SCALE GENOMIC DNA]</scope>
</reference>
<keyword evidence="4" id="KW-0808">Transferase</keyword>
<dbReference type="PROSITE" id="PS50219">
    <property type="entry name" value="CNH"/>
    <property type="match status" value="1"/>
</dbReference>
<evidence type="ECO:0000259" key="6">
    <source>
        <dbReference type="PROSITE" id="PS50219"/>
    </source>
</evidence>
<evidence type="ECO:0000256" key="3">
    <source>
        <dbReference type="ARBA" id="ARBA00022527"/>
    </source>
</evidence>
<evidence type="ECO:0000256" key="4">
    <source>
        <dbReference type="ARBA" id="ARBA00022679"/>
    </source>
</evidence>
<comment type="similarity">
    <text evidence="1">Belongs to the protein kinase superfamily. STE Ser/Thr protein kinase family. STE20 subfamily.</text>
</comment>
<gene>
    <name evidence="7" type="ORF">EVEC_LOCUS6973</name>
</gene>
<name>A0A0N4VAG2_ENTVE</name>
<dbReference type="AlphaFoldDB" id="A0A0N4VAG2"/>
<dbReference type="EMBL" id="UXUI01008721">
    <property type="protein sequence ID" value="VDD92222.1"/>
    <property type="molecule type" value="Genomic_DNA"/>
</dbReference>
<keyword evidence="5" id="KW-0418">Kinase</keyword>
<dbReference type="Proteomes" id="UP000274131">
    <property type="component" value="Unassembled WGS sequence"/>
</dbReference>
<dbReference type="EC" id="2.7.11.1" evidence="2"/>
<dbReference type="InterPro" id="IPR001180">
    <property type="entry name" value="CNH_dom"/>
</dbReference>
<dbReference type="InterPro" id="IPR051700">
    <property type="entry name" value="STE20_Ser-Thr_kinase"/>
</dbReference>
<dbReference type="WBParaSite" id="EVEC_0000745201-mRNA-1">
    <property type="protein sequence ID" value="EVEC_0000745201-mRNA-1"/>
    <property type="gene ID" value="EVEC_0000745201"/>
</dbReference>